<gene>
    <name evidence="7 9" type="primary">rnpA</name>
    <name evidence="9" type="ORF">ENI35_00840</name>
</gene>
<keyword evidence="3 7" id="KW-0540">Nuclease</keyword>
<dbReference type="GO" id="GO:0030677">
    <property type="term" value="C:ribonuclease P complex"/>
    <property type="evidence" value="ECO:0007669"/>
    <property type="project" value="TreeGrafter"/>
</dbReference>
<evidence type="ECO:0000256" key="7">
    <source>
        <dbReference type="HAMAP-Rule" id="MF_00227"/>
    </source>
</evidence>
<evidence type="ECO:0000313" key="9">
    <source>
        <dbReference type="EMBL" id="HEC67354.1"/>
    </source>
</evidence>
<protein>
    <recommendedName>
        <fullName evidence="7 8">Ribonuclease P protein component</fullName>
        <shortName evidence="7">RNase P protein</shortName>
        <shortName evidence="7">RNaseP protein</shortName>
        <ecNumber evidence="7 8">3.1.26.5</ecNumber>
    </recommendedName>
    <alternativeName>
        <fullName evidence="7">Protein C5</fullName>
    </alternativeName>
</protein>
<dbReference type="Proteomes" id="UP000885738">
    <property type="component" value="Unassembled WGS sequence"/>
</dbReference>
<evidence type="ECO:0000256" key="3">
    <source>
        <dbReference type="ARBA" id="ARBA00022722"/>
    </source>
</evidence>
<keyword evidence="5 7" id="KW-0378">Hydrolase</keyword>
<comment type="catalytic activity">
    <reaction evidence="7">
        <text>Endonucleolytic cleavage of RNA, removing 5'-extranucleotides from tRNA precursor.</text>
        <dbReference type="EC" id="3.1.26.5"/>
    </reaction>
</comment>
<comment type="subunit">
    <text evidence="7">Consists of a catalytic RNA component (M1 or rnpB) and a protein subunit.</text>
</comment>
<evidence type="ECO:0000256" key="6">
    <source>
        <dbReference type="ARBA" id="ARBA00022884"/>
    </source>
</evidence>
<dbReference type="AlphaFoldDB" id="A0A7C2A351"/>
<dbReference type="Pfam" id="PF00825">
    <property type="entry name" value="Ribonuclease_P"/>
    <property type="match status" value="1"/>
</dbReference>
<dbReference type="NCBIfam" id="TIGR00188">
    <property type="entry name" value="rnpA"/>
    <property type="match status" value="1"/>
</dbReference>
<accession>A0A7C2A351</accession>
<keyword evidence="2 7" id="KW-0819">tRNA processing</keyword>
<dbReference type="InterPro" id="IPR000100">
    <property type="entry name" value="RNase_P"/>
</dbReference>
<comment type="similarity">
    <text evidence="7">Belongs to the RnpA family.</text>
</comment>
<comment type="function">
    <text evidence="1 7">RNaseP catalyzes the removal of the 5'-leader sequence from pre-tRNA to produce the mature 5'-terminus. It can also cleave other RNA substrates such as 4.5S RNA. The protein component plays an auxiliary but essential role in vivo by binding to the 5'-leader sequence and broadening the substrate specificity of the ribozyme.</text>
</comment>
<evidence type="ECO:0000256" key="8">
    <source>
        <dbReference type="NCBIfam" id="TIGR00188"/>
    </source>
</evidence>
<dbReference type="GO" id="GO:0001682">
    <property type="term" value="P:tRNA 5'-leader removal"/>
    <property type="evidence" value="ECO:0007669"/>
    <property type="project" value="UniProtKB-UniRule"/>
</dbReference>
<dbReference type="GO" id="GO:0042781">
    <property type="term" value="F:3'-tRNA processing endoribonuclease activity"/>
    <property type="evidence" value="ECO:0007669"/>
    <property type="project" value="TreeGrafter"/>
</dbReference>
<dbReference type="PANTHER" id="PTHR33992:SF1">
    <property type="entry name" value="RIBONUCLEASE P PROTEIN COMPONENT"/>
    <property type="match status" value="1"/>
</dbReference>
<evidence type="ECO:0000256" key="5">
    <source>
        <dbReference type="ARBA" id="ARBA00022801"/>
    </source>
</evidence>
<keyword evidence="4 7" id="KW-0255">Endonuclease</keyword>
<dbReference type="GO" id="GO:0000049">
    <property type="term" value="F:tRNA binding"/>
    <property type="evidence" value="ECO:0007669"/>
    <property type="project" value="UniProtKB-UniRule"/>
</dbReference>
<reference evidence="9" key="1">
    <citation type="journal article" date="2020" name="mSystems">
        <title>Genome- and Community-Level Interaction Insights into Carbon Utilization and Element Cycling Functions of Hydrothermarchaeota in Hydrothermal Sediment.</title>
        <authorList>
            <person name="Zhou Z."/>
            <person name="Liu Y."/>
            <person name="Xu W."/>
            <person name="Pan J."/>
            <person name="Luo Z.H."/>
            <person name="Li M."/>
        </authorList>
    </citation>
    <scope>NUCLEOTIDE SEQUENCE [LARGE SCALE GENOMIC DNA]</scope>
    <source>
        <strain evidence="9">HyVt-389</strain>
    </source>
</reference>
<organism evidence="9">
    <name type="scientific">Desulfofervidus auxilii</name>
    <dbReference type="NCBI Taxonomy" id="1621989"/>
    <lineage>
        <taxon>Bacteria</taxon>
        <taxon>Pseudomonadati</taxon>
        <taxon>Thermodesulfobacteriota</taxon>
        <taxon>Candidatus Desulfofervidia</taxon>
        <taxon>Candidatus Desulfofervidales</taxon>
        <taxon>Candidatus Desulfofervidaceae</taxon>
        <taxon>Candidatus Desulfofervidus</taxon>
    </lineage>
</organism>
<proteinExistence type="inferred from homology"/>
<dbReference type="InterPro" id="IPR020539">
    <property type="entry name" value="RNase_P_CS"/>
</dbReference>
<dbReference type="InterPro" id="IPR014721">
    <property type="entry name" value="Ribsml_uS5_D2-typ_fold_subgr"/>
</dbReference>
<dbReference type="Gene3D" id="3.30.230.10">
    <property type="match status" value="1"/>
</dbReference>
<evidence type="ECO:0000256" key="2">
    <source>
        <dbReference type="ARBA" id="ARBA00022694"/>
    </source>
</evidence>
<keyword evidence="6 7" id="KW-0694">RNA-binding</keyword>
<dbReference type="SUPFAM" id="SSF54211">
    <property type="entry name" value="Ribosomal protein S5 domain 2-like"/>
    <property type="match status" value="1"/>
</dbReference>
<evidence type="ECO:0000256" key="1">
    <source>
        <dbReference type="ARBA" id="ARBA00002663"/>
    </source>
</evidence>
<sequence>MKLFGFSKKEHIRKRKDFLAVIASGQKLQTEHFIIYMKVNSQPFSRLGITVSRQVGKAVQRNRVKRLLREFFRLHKKDFYCGLDLVIIAKKGAADLTYQQVSGELSKVLRCKD</sequence>
<comment type="caution">
    <text evidence="9">The sequence shown here is derived from an EMBL/GenBank/DDBJ whole genome shotgun (WGS) entry which is preliminary data.</text>
</comment>
<dbReference type="PROSITE" id="PS00648">
    <property type="entry name" value="RIBONUCLEASE_P"/>
    <property type="match status" value="1"/>
</dbReference>
<dbReference type="EMBL" id="DRIH01000023">
    <property type="protein sequence ID" value="HEC67354.1"/>
    <property type="molecule type" value="Genomic_DNA"/>
</dbReference>
<evidence type="ECO:0000256" key="4">
    <source>
        <dbReference type="ARBA" id="ARBA00022759"/>
    </source>
</evidence>
<dbReference type="EC" id="3.1.26.5" evidence="7 8"/>
<dbReference type="PANTHER" id="PTHR33992">
    <property type="entry name" value="RIBONUCLEASE P PROTEIN COMPONENT"/>
    <property type="match status" value="1"/>
</dbReference>
<dbReference type="InterPro" id="IPR020568">
    <property type="entry name" value="Ribosomal_Su5_D2-typ_SF"/>
</dbReference>
<dbReference type="HAMAP" id="MF_00227">
    <property type="entry name" value="RNase_P"/>
    <property type="match status" value="1"/>
</dbReference>
<name>A0A7C2A351_DESA2</name>
<dbReference type="GO" id="GO:0004526">
    <property type="term" value="F:ribonuclease P activity"/>
    <property type="evidence" value="ECO:0007669"/>
    <property type="project" value="UniProtKB-UniRule"/>
</dbReference>